<sequence length="273" mass="30244">MASSTRCFLLFFHLLQAILLLNVLPWACTAEEVLASPGKLRSGEYLSVSNYKFRMREDCRLVVYDGSEALWNSDNTAVPNGGCTAVLKQDGVLGVYDEWCTNLWQTNVTDSSIHYFALTLHPTGVVGIYTNPIWSSGTIVWPNPTRISARVMLPPTKLLAGQYLSSGIYQFTVENDCNLSLFRGGQRLWSTGTANKGTGCYLSFDYDGLLTLYDNTNNKIWESKKNSAATRSPILIMQPSRQVAIWADLIWAVSADQDTGALAHQAETIHMVA</sequence>
<dbReference type="AlphaFoldDB" id="A0A1D1YLB3"/>
<keyword evidence="1" id="KW-0348">Hemagglutinin</keyword>
<keyword evidence="6" id="KW-0430">Lectin</keyword>
<dbReference type="Gene3D" id="2.90.10.10">
    <property type="entry name" value="Bulb-type lectin domain"/>
    <property type="match status" value="2"/>
</dbReference>
<feature type="chain" id="PRO_5008900300" evidence="4">
    <location>
        <begin position="31"/>
        <end position="273"/>
    </location>
</feature>
<dbReference type="GO" id="GO:0051707">
    <property type="term" value="P:response to other organism"/>
    <property type="evidence" value="ECO:0007669"/>
    <property type="project" value="UniProtKB-ARBA"/>
</dbReference>
<evidence type="ECO:0000313" key="6">
    <source>
        <dbReference type="EMBL" id="JAT55436.1"/>
    </source>
</evidence>
<name>A0A1D1YLB3_9ARAE</name>
<dbReference type="InterPro" id="IPR001480">
    <property type="entry name" value="Bulb-type_lectin_dom"/>
</dbReference>
<evidence type="ECO:0000259" key="5">
    <source>
        <dbReference type="PROSITE" id="PS50927"/>
    </source>
</evidence>
<evidence type="ECO:0000256" key="1">
    <source>
        <dbReference type="ARBA" id="ARBA00022546"/>
    </source>
</evidence>
<keyword evidence="2" id="KW-0677">Repeat</keyword>
<feature type="signal peptide" evidence="4">
    <location>
        <begin position="1"/>
        <end position="30"/>
    </location>
</feature>
<feature type="domain" description="Bulb-type lectin" evidence="5">
    <location>
        <begin position="149"/>
        <end position="258"/>
    </location>
</feature>
<protein>
    <submittedName>
        <fullName evidence="6">Mannose-specific lectin 2</fullName>
    </submittedName>
</protein>
<evidence type="ECO:0000256" key="2">
    <source>
        <dbReference type="ARBA" id="ARBA00022737"/>
    </source>
</evidence>
<dbReference type="EMBL" id="GDJX01012500">
    <property type="protein sequence ID" value="JAT55436.1"/>
    <property type="molecule type" value="Transcribed_RNA"/>
</dbReference>
<feature type="domain" description="Bulb-type lectin" evidence="5">
    <location>
        <begin position="31"/>
        <end position="141"/>
    </location>
</feature>
<evidence type="ECO:0000313" key="7">
    <source>
        <dbReference type="EMBL" id="JAT65618.1"/>
    </source>
</evidence>
<keyword evidence="4" id="KW-0732">Signal</keyword>
<dbReference type="GO" id="GO:0005537">
    <property type="term" value="F:D-mannose binding"/>
    <property type="evidence" value="ECO:0007669"/>
    <property type="project" value="UniProtKB-KW"/>
</dbReference>
<dbReference type="EMBL" id="GDJX01002318">
    <property type="protein sequence ID" value="JAT65618.1"/>
    <property type="molecule type" value="Transcribed_RNA"/>
</dbReference>
<dbReference type="SUPFAM" id="SSF51110">
    <property type="entry name" value="alpha-D-mannose-specific plant lectins"/>
    <property type="match status" value="2"/>
</dbReference>
<organism evidence="6">
    <name type="scientific">Anthurium amnicola</name>
    <dbReference type="NCBI Taxonomy" id="1678845"/>
    <lineage>
        <taxon>Eukaryota</taxon>
        <taxon>Viridiplantae</taxon>
        <taxon>Streptophyta</taxon>
        <taxon>Embryophyta</taxon>
        <taxon>Tracheophyta</taxon>
        <taxon>Spermatophyta</taxon>
        <taxon>Magnoliopsida</taxon>
        <taxon>Liliopsida</taxon>
        <taxon>Araceae</taxon>
        <taxon>Pothoideae</taxon>
        <taxon>Potheae</taxon>
        <taxon>Anthurium</taxon>
    </lineage>
</organism>
<dbReference type="PROSITE" id="PS50927">
    <property type="entry name" value="BULB_LECTIN"/>
    <property type="match status" value="2"/>
</dbReference>
<reference evidence="6" key="1">
    <citation type="submission" date="2015-07" db="EMBL/GenBank/DDBJ databases">
        <title>Transcriptome Assembly of Anthurium amnicola.</title>
        <authorList>
            <person name="Suzuki J."/>
        </authorList>
    </citation>
    <scope>NUCLEOTIDE SEQUENCE</scope>
</reference>
<gene>
    <name evidence="6" type="primary">LECCVA2_0</name>
    <name evidence="7" type="synonym">LECCVA2_1</name>
    <name evidence="6" type="ORF">g.79122</name>
    <name evidence="7" type="ORF">g.79124</name>
</gene>
<evidence type="ECO:0000256" key="4">
    <source>
        <dbReference type="SAM" id="SignalP"/>
    </source>
</evidence>
<dbReference type="SMART" id="SM00108">
    <property type="entry name" value="B_lectin"/>
    <property type="match status" value="2"/>
</dbReference>
<dbReference type="InterPro" id="IPR036426">
    <property type="entry name" value="Bulb-type_lectin_dom_sf"/>
</dbReference>
<accession>A0A1D1YLB3</accession>
<proteinExistence type="predicted"/>
<evidence type="ECO:0000256" key="3">
    <source>
        <dbReference type="ARBA" id="ARBA00023035"/>
    </source>
</evidence>
<keyword evidence="3" id="KW-0465">Mannose-binding</keyword>